<dbReference type="EMBL" id="CAADEW010000001">
    <property type="protein sequence ID" value="VFJ42319.1"/>
    <property type="molecule type" value="Genomic_DNA"/>
</dbReference>
<protein>
    <submittedName>
        <fullName evidence="2">Predicted ATPase</fullName>
    </submittedName>
</protein>
<dbReference type="InterPro" id="IPR027417">
    <property type="entry name" value="P-loop_NTPase"/>
</dbReference>
<organism evidence="2">
    <name type="scientific">Candidatus Kentrum sp. FW</name>
    <dbReference type="NCBI Taxonomy" id="2126338"/>
    <lineage>
        <taxon>Bacteria</taxon>
        <taxon>Pseudomonadati</taxon>
        <taxon>Pseudomonadota</taxon>
        <taxon>Gammaproteobacteria</taxon>
        <taxon>Candidatus Kentrum</taxon>
    </lineage>
</organism>
<evidence type="ECO:0000313" key="2">
    <source>
        <dbReference type="EMBL" id="VFJ42319.1"/>
    </source>
</evidence>
<dbReference type="InterPro" id="IPR003593">
    <property type="entry name" value="AAA+_ATPase"/>
</dbReference>
<dbReference type="AlphaFoldDB" id="A0A450RT63"/>
<dbReference type="Gene3D" id="3.40.50.300">
    <property type="entry name" value="P-loop containing nucleotide triphosphate hydrolases"/>
    <property type="match status" value="2"/>
</dbReference>
<dbReference type="GO" id="GO:0005524">
    <property type="term" value="F:ATP binding"/>
    <property type="evidence" value="ECO:0007669"/>
    <property type="project" value="InterPro"/>
</dbReference>
<dbReference type="Pfam" id="PF13175">
    <property type="entry name" value="AAA_15"/>
    <property type="match status" value="1"/>
</dbReference>
<proteinExistence type="predicted"/>
<dbReference type="PANTHER" id="PTHR43581:SF2">
    <property type="entry name" value="EXCINUCLEASE ATPASE SUBUNIT"/>
    <property type="match status" value="1"/>
</dbReference>
<dbReference type="PANTHER" id="PTHR43581">
    <property type="entry name" value="ATP/GTP PHOSPHATASE"/>
    <property type="match status" value="1"/>
</dbReference>
<dbReference type="Pfam" id="PF13304">
    <property type="entry name" value="AAA_21"/>
    <property type="match status" value="1"/>
</dbReference>
<gene>
    <name evidence="2" type="ORF">BECKFW1821A_GA0114235_100179</name>
</gene>
<sequence>MLTHIRIRNFKCLGEVAFELGANVVLIGPNNSGKTTALQALALWNIGLAHWREKRDGKSARKKRQGVAINRRDLIAIPTPDARLLWQNLHVRSLERNQNGQNTQNVRIEIIVEGITGNRTWACGLEFDYANAESLYCRLLRTEEGKDPPRMEIPEHMGNIRLAFLPPMSGLATVEPKWEPGRIDVLIGEGQTAQVLRNLCYGIYQQSITTQASGTDGKTPWTRLQTDIRRLFGVEIQPPGYMDSRGEITMGYREGNGPELDISSAGRGLQQTLLLLAHLYANPNSILLLDEPDAHMEVLRQRQSYQLLTQVARDNGAQIIAASHSEVILNEAADRDMVVAFVGKPHRIDGRSHRVTKALVDIGFDQYYQAEQKGWVLYLEGPSDLAILKSFANTLGHRAADMLDQAFVHYVSTNLPHKAREHFSALQEAKPDLRGIALFDRLDKQLPQDPDLTVLTWRQREIENYLCRKEVLINYAQPVSSRDNQTGNQPDLFEVEDAEKRKQAMEEAITEVSAALETLGRDPWSADIKVSDEFLKPLFSKYFEKLGLPNQMSKTNYHILADLLSAPLFDPEITEKLDLIAQVADLATPLLPEDAP</sequence>
<name>A0A450RT63_9GAMM</name>
<accession>A0A450RT63</accession>
<evidence type="ECO:0000259" key="1">
    <source>
        <dbReference type="SMART" id="SM00382"/>
    </source>
</evidence>
<dbReference type="SUPFAM" id="SSF52540">
    <property type="entry name" value="P-loop containing nucleoside triphosphate hydrolases"/>
    <property type="match status" value="1"/>
</dbReference>
<dbReference type="GO" id="GO:0016887">
    <property type="term" value="F:ATP hydrolysis activity"/>
    <property type="evidence" value="ECO:0007669"/>
    <property type="project" value="InterPro"/>
</dbReference>
<dbReference type="InterPro" id="IPR003959">
    <property type="entry name" value="ATPase_AAA_core"/>
</dbReference>
<dbReference type="InterPro" id="IPR041685">
    <property type="entry name" value="AAA_GajA/Old/RecF-like"/>
</dbReference>
<dbReference type="SMART" id="SM00382">
    <property type="entry name" value="AAA"/>
    <property type="match status" value="1"/>
</dbReference>
<dbReference type="InterPro" id="IPR051396">
    <property type="entry name" value="Bact_Antivir_Def_Nuclease"/>
</dbReference>
<reference evidence="2" key="1">
    <citation type="submission" date="2019-02" db="EMBL/GenBank/DDBJ databases">
        <authorList>
            <person name="Gruber-Vodicka R. H."/>
            <person name="Seah K. B. B."/>
        </authorList>
    </citation>
    <scope>NUCLEOTIDE SEQUENCE</scope>
    <source>
        <strain evidence="2">BECK_BZ15</strain>
    </source>
</reference>
<dbReference type="CDD" id="cd00267">
    <property type="entry name" value="ABC_ATPase"/>
    <property type="match status" value="1"/>
</dbReference>
<feature type="domain" description="AAA+ ATPase" evidence="1">
    <location>
        <begin position="20"/>
        <end position="346"/>
    </location>
</feature>